<dbReference type="AlphaFoldDB" id="A0A835NII0"/>
<reference evidence="8" key="1">
    <citation type="submission" date="2020-10" db="EMBL/GenBank/DDBJ databases">
        <title>Feather gene expression reveals the developmental basis of iridescence in African starlings.</title>
        <authorList>
            <person name="Rubenstein D.R."/>
        </authorList>
    </citation>
    <scope>NUCLEOTIDE SEQUENCE</scope>
    <source>
        <strain evidence="8">SS15</strain>
        <tissue evidence="8">Liver</tissue>
    </source>
</reference>
<dbReference type="CDD" id="cd16562">
    <property type="entry name" value="RING-HC_RNF219"/>
    <property type="match status" value="1"/>
</dbReference>
<evidence type="ECO:0000256" key="3">
    <source>
        <dbReference type="ARBA" id="ARBA00022833"/>
    </source>
</evidence>
<dbReference type="Gene3D" id="3.30.40.10">
    <property type="entry name" value="Zinc/RING finger domain, C3HC4 (zinc finger)"/>
    <property type="match status" value="1"/>
</dbReference>
<feature type="compositionally biased region" description="Low complexity" evidence="6">
    <location>
        <begin position="320"/>
        <end position="332"/>
    </location>
</feature>
<dbReference type="GO" id="GO:0006513">
    <property type="term" value="P:protein monoubiquitination"/>
    <property type="evidence" value="ECO:0007669"/>
    <property type="project" value="InterPro"/>
</dbReference>
<sequence>MAQHGPSVTLSLTLPITCHICLGKVRHPVICVNNHVFCSICIEVWLKNNNQCPACRIPITPENPCKEIIGGTSESDPIFSPTVRKHLRKTRLELLHKEYEDEIESLQKEVEDLRGKNLSLQIQLKSLLDPVASALSCQNEETSQSADEASTNGPETPEEWSKKLKTANDMCEKLMDNVEKLREANKKLSMENNSLLRDNLRLKAEVDSRSPQKFGKFTVAALHSKVEQSEREMNRLKKALERSDKYIEEIECQLLQLKKAGKGSQTVSAVSERVLSTDAEGSESSEDTTCLKTQAEEKKALNTSRSPESLEQLTRGGTCLSSSSQDGLNSSNTQCAPKKELFPGCHRVLLDENSTNMDACLEDQWNKIEECTPYKDEELYDLPPPCTPFLSLSRLQLNTPDGKGNARKSSTLLRKLKFEEFHDTSDDCSKDSSEHSTSSCTSEKKLNCFTAGKSGVWGTCPTNFAENLDFDGSEQNSVAGQSDETTAKSSDKTSSCLPKRLHTLCSSEMNRTRTSSEASMDAAYLDKISELDSMMSESDNSKSPCYNFKSSDLDDTSKSTECTKLLNGTEKNLEEMNEEQSMKCPETSDLLADRTGWKPAMFSNLSPSDVDMSDHFPLFAGQNVVANDAKPPNSLFQRDFSPNVLFSNSQKLFEEQKFGSCFLKMSSDLPSQINPPWLKGKIKMSVSQPRGKFKTAFPVLVHQKPPKTDSSWKSNSNHKHTGSAVCCGFVLLWHGEVNLRASDVLTVSCNLNGRAKPKVRGYQNSSDYDLGCVWFGPGKSSSEEKPSSLAEGWGEKHSWHRGKLVCALTALNVVRENRRVKLGCGTNEDENAWFFQLFPVENIISSLKLLQIVWVLVFREAKKISSQATPI</sequence>
<feature type="coiled-coil region" evidence="5">
    <location>
        <begin position="164"/>
        <end position="253"/>
    </location>
</feature>
<dbReference type="GO" id="GO:0006275">
    <property type="term" value="P:regulation of DNA replication"/>
    <property type="evidence" value="ECO:0007669"/>
    <property type="project" value="InterPro"/>
</dbReference>
<dbReference type="SUPFAM" id="SSF57850">
    <property type="entry name" value="RING/U-box"/>
    <property type="match status" value="1"/>
</dbReference>
<evidence type="ECO:0000313" key="8">
    <source>
        <dbReference type="EMBL" id="KAG0116527.1"/>
    </source>
</evidence>
<name>A0A835NII0_9PASS</name>
<feature type="region of interest" description="Disordered" evidence="6">
    <location>
        <begin position="138"/>
        <end position="161"/>
    </location>
</feature>
<keyword evidence="2 4" id="KW-0863">Zinc-finger</keyword>
<dbReference type="GO" id="GO:0008270">
    <property type="term" value="F:zinc ion binding"/>
    <property type="evidence" value="ECO:0007669"/>
    <property type="project" value="UniProtKB-KW"/>
</dbReference>
<keyword evidence="5" id="KW-0175">Coiled coil</keyword>
<proteinExistence type="predicted"/>
<evidence type="ECO:0000256" key="6">
    <source>
        <dbReference type="SAM" id="MobiDB-lite"/>
    </source>
</evidence>
<gene>
    <name evidence="9" type="ORF">IHE44_0005302</name>
    <name evidence="8" type="ORF">IHE44_003984</name>
</gene>
<dbReference type="PROSITE" id="PS50089">
    <property type="entry name" value="ZF_RING_2"/>
    <property type="match status" value="1"/>
</dbReference>
<evidence type="ECO:0000259" key="7">
    <source>
        <dbReference type="PROSITE" id="PS50089"/>
    </source>
</evidence>
<dbReference type="Proteomes" id="UP000618051">
    <property type="component" value="Unassembled WGS sequence"/>
</dbReference>
<evidence type="ECO:0000313" key="9">
    <source>
        <dbReference type="EMBL" id="KAI1241806.1"/>
    </source>
</evidence>
<dbReference type="InterPro" id="IPR001841">
    <property type="entry name" value="Znf_RING"/>
</dbReference>
<reference evidence="9 10" key="2">
    <citation type="journal article" date="2021" name="J. Hered.">
        <title>Feather Gene Expression Elucidates the Developmental Basis of Plumage Iridescence in African Starlings.</title>
        <authorList>
            <person name="Rubenstein D.R."/>
            <person name="Corvelo A."/>
            <person name="MacManes M.D."/>
            <person name="Maia R."/>
            <person name="Narzisi G."/>
            <person name="Rousaki A."/>
            <person name="Vandenabeele P."/>
            <person name="Shawkey M.D."/>
            <person name="Solomon J."/>
        </authorList>
    </citation>
    <scope>NUCLEOTIDE SEQUENCE [LARGE SCALE GENOMIC DNA]</scope>
    <source>
        <strain evidence="9">SS15</strain>
    </source>
</reference>
<accession>A0A835NII0</accession>
<dbReference type="OrthoDB" id="6105938at2759"/>
<evidence type="ECO:0000313" key="10">
    <source>
        <dbReference type="Proteomes" id="UP000618051"/>
    </source>
</evidence>
<comment type="caution">
    <text evidence="8">The sequence shown here is derived from an EMBL/GenBank/DDBJ whole genome shotgun (WGS) entry which is preliminary data.</text>
</comment>
<feature type="compositionally biased region" description="Polar residues" evidence="6">
    <location>
        <begin position="301"/>
        <end position="312"/>
    </location>
</feature>
<evidence type="ECO:0000256" key="2">
    <source>
        <dbReference type="ARBA" id="ARBA00022771"/>
    </source>
</evidence>
<evidence type="ECO:0000256" key="1">
    <source>
        <dbReference type="ARBA" id="ARBA00022723"/>
    </source>
</evidence>
<feature type="compositionally biased region" description="Polar residues" evidence="6">
    <location>
        <begin position="138"/>
        <end position="154"/>
    </location>
</feature>
<dbReference type="GO" id="GO:0004842">
    <property type="term" value="F:ubiquitin-protein transferase activity"/>
    <property type="evidence" value="ECO:0007669"/>
    <property type="project" value="InterPro"/>
</dbReference>
<organism evidence="8">
    <name type="scientific">Lamprotornis superbus</name>
    <dbReference type="NCBI Taxonomy" id="245042"/>
    <lineage>
        <taxon>Eukaryota</taxon>
        <taxon>Metazoa</taxon>
        <taxon>Chordata</taxon>
        <taxon>Craniata</taxon>
        <taxon>Vertebrata</taxon>
        <taxon>Euteleostomi</taxon>
        <taxon>Archelosauria</taxon>
        <taxon>Archosauria</taxon>
        <taxon>Dinosauria</taxon>
        <taxon>Saurischia</taxon>
        <taxon>Theropoda</taxon>
        <taxon>Coelurosauria</taxon>
        <taxon>Aves</taxon>
        <taxon>Neognathae</taxon>
        <taxon>Neoaves</taxon>
        <taxon>Telluraves</taxon>
        <taxon>Australaves</taxon>
        <taxon>Passeriformes</taxon>
        <taxon>Sturnidae</taxon>
        <taxon>Lamprotornis</taxon>
    </lineage>
</organism>
<feature type="region of interest" description="Disordered" evidence="6">
    <location>
        <begin position="266"/>
        <end position="332"/>
    </location>
</feature>
<keyword evidence="10" id="KW-1185">Reference proteome</keyword>
<reference evidence="9" key="3">
    <citation type="submission" date="2022-01" db="EMBL/GenBank/DDBJ databases">
        <authorList>
            <person name="Rubenstein D.R."/>
        </authorList>
    </citation>
    <scope>NUCLEOTIDE SEQUENCE</scope>
    <source>
        <strain evidence="9">SS15</strain>
        <tissue evidence="9">Liver</tissue>
    </source>
</reference>
<keyword evidence="1" id="KW-0479">Metal-binding</keyword>
<dbReference type="InterPro" id="IPR039209">
    <property type="entry name" value="OBI1"/>
</dbReference>
<feature type="coiled-coil region" evidence="5">
    <location>
        <begin position="89"/>
        <end position="123"/>
    </location>
</feature>
<evidence type="ECO:0000256" key="4">
    <source>
        <dbReference type="PROSITE-ProRule" id="PRU00175"/>
    </source>
</evidence>
<dbReference type="InterPro" id="IPR035691">
    <property type="entry name" value="OBI1_RING-HC"/>
</dbReference>
<dbReference type="PANTHER" id="PTHR14609">
    <property type="entry name" value="RING FINGER PROTEIN 219"/>
    <property type="match status" value="1"/>
</dbReference>
<feature type="domain" description="RING-type" evidence="7">
    <location>
        <begin position="18"/>
        <end position="56"/>
    </location>
</feature>
<dbReference type="Pfam" id="PF13923">
    <property type="entry name" value="zf-C3HC4_2"/>
    <property type="match status" value="1"/>
</dbReference>
<dbReference type="PANTHER" id="PTHR14609:SF1">
    <property type="entry name" value="ORC UBIQUITIN LIGASE 1"/>
    <property type="match status" value="1"/>
</dbReference>
<feature type="region of interest" description="Disordered" evidence="6">
    <location>
        <begin position="471"/>
        <end position="495"/>
    </location>
</feature>
<feature type="compositionally biased region" description="Polar residues" evidence="6">
    <location>
        <begin position="473"/>
        <end position="484"/>
    </location>
</feature>
<protein>
    <recommendedName>
        <fullName evidence="7">RING-type domain-containing protein</fullName>
    </recommendedName>
</protein>
<dbReference type="InterPro" id="IPR013083">
    <property type="entry name" value="Znf_RING/FYVE/PHD"/>
</dbReference>
<evidence type="ECO:0000256" key="5">
    <source>
        <dbReference type="SAM" id="Coils"/>
    </source>
</evidence>
<dbReference type="EMBL" id="JADDUC020000002">
    <property type="protein sequence ID" value="KAI1241806.1"/>
    <property type="molecule type" value="Genomic_DNA"/>
</dbReference>
<keyword evidence="3" id="KW-0862">Zinc</keyword>
<dbReference type="EMBL" id="JADDUC010000171">
    <property type="protein sequence ID" value="KAG0116527.1"/>
    <property type="molecule type" value="Genomic_DNA"/>
</dbReference>